<keyword evidence="8" id="KW-1185">Reference proteome</keyword>
<dbReference type="SUPFAM" id="SSF116842">
    <property type="entry name" value="XseB-like"/>
    <property type="match status" value="1"/>
</dbReference>
<keyword evidence="5 6" id="KW-0269">Exonuclease</keyword>
<dbReference type="PANTHER" id="PTHR34137:SF1">
    <property type="entry name" value="EXODEOXYRIBONUCLEASE 7 SMALL SUBUNIT"/>
    <property type="match status" value="1"/>
</dbReference>
<evidence type="ECO:0000256" key="2">
    <source>
        <dbReference type="ARBA" id="ARBA00022490"/>
    </source>
</evidence>
<evidence type="ECO:0000313" key="7">
    <source>
        <dbReference type="EMBL" id="CCH79891.1"/>
    </source>
</evidence>
<protein>
    <recommendedName>
        <fullName evidence="6">Exodeoxyribonuclease 7 small subunit</fullName>
        <ecNumber evidence="6">3.1.11.6</ecNumber>
    </recommendedName>
    <alternativeName>
        <fullName evidence="6">Exodeoxyribonuclease VII small subunit</fullName>
        <shortName evidence="6">Exonuclease VII small subunit</shortName>
    </alternativeName>
</protein>
<name>A0A077M217_9MICO</name>
<dbReference type="Pfam" id="PF02609">
    <property type="entry name" value="Exonuc_VII_S"/>
    <property type="match status" value="1"/>
</dbReference>
<dbReference type="HAMAP" id="MF_00337">
    <property type="entry name" value="Exonuc_7_S"/>
    <property type="match status" value="1"/>
</dbReference>
<evidence type="ECO:0000256" key="6">
    <source>
        <dbReference type="HAMAP-Rule" id="MF_00337"/>
    </source>
</evidence>
<dbReference type="GO" id="GO:0009318">
    <property type="term" value="C:exodeoxyribonuclease VII complex"/>
    <property type="evidence" value="ECO:0007669"/>
    <property type="project" value="UniProtKB-UniRule"/>
</dbReference>
<dbReference type="InterPro" id="IPR003761">
    <property type="entry name" value="Exonuc_VII_S"/>
</dbReference>
<dbReference type="PANTHER" id="PTHR34137">
    <property type="entry name" value="EXODEOXYRIBONUCLEASE 7 SMALL SUBUNIT"/>
    <property type="match status" value="1"/>
</dbReference>
<dbReference type="EC" id="3.1.11.6" evidence="6"/>
<dbReference type="Proteomes" id="UP000035721">
    <property type="component" value="Unassembled WGS sequence"/>
</dbReference>
<dbReference type="RefSeq" id="WP_048551858.1">
    <property type="nucleotide sequence ID" value="NZ_HF570958.1"/>
</dbReference>
<evidence type="ECO:0000256" key="5">
    <source>
        <dbReference type="ARBA" id="ARBA00022839"/>
    </source>
</evidence>
<dbReference type="GO" id="GO:0006308">
    <property type="term" value="P:DNA catabolic process"/>
    <property type="evidence" value="ECO:0007669"/>
    <property type="project" value="UniProtKB-UniRule"/>
</dbReference>
<dbReference type="EMBL" id="CAJB01000396">
    <property type="protein sequence ID" value="CCH79891.1"/>
    <property type="molecule type" value="Genomic_DNA"/>
</dbReference>
<dbReference type="STRING" id="1194083.BN12_630002"/>
<keyword evidence="2 6" id="KW-0963">Cytoplasm</keyword>
<sequence>MTDPSSTGTNHDIADLSYEAARDELVRIVAQLEGGQVILEESMRLWQRGEALANHCEGWLARAETAVGEATRTESSTTDPV</sequence>
<dbReference type="InterPro" id="IPR037004">
    <property type="entry name" value="Exonuc_VII_ssu_sf"/>
</dbReference>
<dbReference type="OrthoDB" id="5244334at2"/>
<comment type="subunit">
    <text evidence="6">Heterooligomer composed of large and small subunits.</text>
</comment>
<organism evidence="7 8">
    <name type="scientific">Nostocoides japonicum T1-X7</name>
    <dbReference type="NCBI Taxonomy" id="1194083"/>
    <lineage>
        <taxon>Bacteria</taxon>
        <taxon>Bacillati</taxon>
        <taxon>Actinomycetota</taxon>
        <taxon>Actinomycetes</taxon>
        <taxon>Micrococcales</taxon>
        <taxon>Intrasporangiaceae</taxon>
        <taxon>Nostocoides</taxon>
    </lineage>
</organism>
<proteinExistence type="inferred from homology"/>
<dbReference type="GO" id="GO:0005829">
    <property type="term" value="C:cytosol"/>
    <property type="evidence" value="ECO:0007669"/>
    <property type="project" value="TreeGrafter"/>
</dbReference>
<dbReference type="NCBIfam" id="TIGR01280">
    <property type="entry name" value="xseB"/>
    <property type="match status" value="1"/>
</dbReference>
<evidence type="ECO:0000256" key="1">
    <source>
        <dbReference type="ARBA" id="ARBA00009998"/>
    </source>
</evidence>
<gene>
    <name evidence="6" type="primary">xseB</name>
    <name evidence="7" type="ORF">BN12_630002</name>
</gene>
<dbReference type="AlphaFoldDB" id="A0A077M217"/>
<accession>A0A077M217</accession>
<dbReference type="Gene3D" id="1.10.287.1040">
    <property type="entry name" value="Exonuclease VII, small subunit"/>
    <property type="match status" value="1"/>
</dbReference>
<evidence type="ECO:0000256" key="3">
    <source>
        <dbReference type="ARBA" id="ARBA00022722"/>
    </source>
</evidence>
<keyword evidence="3 6" id="KW-0540">Nuclease</keyword>
<comment type="caution">
    <text evidence="7">The sequence shown here is derived from an EMBL/GenBank/DDBJ whole genome shotgun (WGS) entry which is preliminary data.</text>
</comment>
<comment type="function">
    <text evidence="6">Bidirectionally degrades single-stranded DNA into large acid-insoluble oligonucleotides, which are then degraded further into small acid-soluble oligonucleotides.</text>
</comment>
<comment type="similarity">
    <text evidence="1 6">Belongs to the XseB family.</text>
</comment>
<comment type="catalytic activity">
    <reaction evidence="6">
        <text>Exonucleolytic cleavage in either 5'- to 3'- or 3'- to 5'-direction to yield nucleoside 5'-phosphates.</text>
        <dbReference type="EC" id="3.1.11.6"/>
    </reaction>
</comment>
<dbReference type="GO" id="GO:0008855">
    <property type="term" value="F:exodeoxyribonuclease VII activity"/>
    <property type="evidence" value="ECO:0007669"/>
    <property type="project" value="UniProtKB-UniRule"/>
</dbReference>
<evidence type="ECO:0000313" key="8">
    <source>
        <dbReference type="Proteomes" id="UP000035721"/>
    </source>
</evidence>
<evidence type="ECO:0000256" key="4">
    <source>
        <dbReference type="ARBA" id="ARBA00022801"/>
    </source>
</evidence>
<comment type="subcellular location">
    <subcellularLocation>
        <location evidence="6">Cytoplasm</location>
    </subcellularLocation>
</comment>
<reference evidence="7 8" key="1">
    <citation type="journal article" date="2013" name="ISME J.">
        <title>A metabolic model for members of the genus Tetrasphaera involved in enhanced biological phosphorus removal.</title>
        <authorList>
            <person name="Kristiansen R."/>
            <person name="Nguyen H.T.T."/>
            <person name="Saunders A.M."/>
            <person name="Nielsen J.L."/>
            <person name="Wimmer R."/>
            <person name="Le V.Q."/>
            <person name="McIlroy S.J."/>
            <person name="Petrovski S."/>
            <person name="Seviour R.J."/>
            <person name="Calteau A."/>
            <person name="Nielsen K.L."/>
            <person name="Nielsen P.H."/>
        </authorList>
    </citation>
    <scope>NUCLEOTIDE SEQUENCE [LARGE SCALE GENOMIC DNA]</scope>
    <source>
        <strain evidence="7 8">T1-X7</strain>
    </source>
</reference>
<keyword evidence="4 6" id="KW-0378">Hydrolase</keyword>
<dbReference type="NCBIfam" id="NF002139">
    <property type="entry name" value="PRK00977.1-3"/>
    <property type="match status" value="1"/>
</dbReference>